<dbReference type="Proteomes" id="UP000645217">
    <property type="component" value="Unassembled WGS sequence"/>
</dbReference>
<dbReference type="EMBL" id="BMNT01000001">
    <property type="protein sequence ID" value="GGK62135.1"/>
    <property type="molecule type" value="Genomic_DNA"/>
</dbReference>
<keyword evidence="2" id="KW-1185">Reference proteome</keyword>
<gene>
    <name evidence="1" type="ORF">GCM10007964_01650</name>
</gene>
<comment type="caution">
    <text evidence="1">The sequence shown here is derived from an EMBL/GenBank/DDBJ whole genome shotgun (WGS) entry which is preliminary data.</text>
</comment>
<name>A0A917VCB7_9ACTN</name>
<protein>
    <submittedName>
        <fullName evidence="1">Uncharacterized protein</fullName>
    </submittedName>
</protein>
<organism evidence="1 2">
    <name type="scientific">Sphaerisporangium melleum</name>
    <dbReference type="NCBI Taxonomy" id="321316"/>
    <lineage>
        <taxon>Bacteria</taxon>
        <taxon>Bacillati</taxon>
        <taxon>Actinomycetota</taxon>
        <taxon>Actinomycetes</taxon>
        <taxon>Streptosporangiales</taxon>
        <taxon>Streptosporangiaceae</taxon>
        <taxon>Sphaerisporangium</taxon>
    </lineage>
</organism>
<evidence type="ECO:0000313" key="2">
    <source>
        <dbReference type="Proteomes" id="UP000645217"/>
    </source>
</evidence>
<proteinExistence type="predicted"/>
<dbReference type="AlphaFoldDB" id="A0A917VCB7"/>
<sequence>MVVVDDYDHLGFVDVPTEVLERYGHLACHGYEWDEEFVVHCSCGAVDLFVAEVAS</sequence>
<accession>A0A917VCB7</accession>
<evidence type="ECO:0000313" key="1">
    <source>
        <dbReference type="EMBL" id="GGK62135.1"/>
    </source>
</evidence>
<reference evidence="1" key="1">
    <citation type="journal article" date="2014" name="Int. J. Syst. Evol. Microbiol.">
        <title>Complete genome sequence of Corynebacterium casei LMG S-19264T (=DSM 44701T), isolated from a smear-ripened cheese.</title>
        <authorList>
            <consortium name="US DOE Joint Genome Institute (JGI-PGF)"/>
            <person name="Walter F."/>
            <person name="Albersmeier A."/>
            <person name="Kalinowski J."/>
            <person name="Ruckert C."/>
        </authorList>
    </citation>
    <scope>NUCLEOTIDE SEQUENCE</scope>
    <source>
        <strain evidence="1">JCM 13064</strain>
    </source>
</reference>
<reference evidence="1" key="2">
    <citation type="submission" date="2020-09" db="EMBL/GenBank/DDBJ databases">
        <authorList>
            <person name="Sun Q."/>
            <person name="Ohkuma M."/>
        </authorList>
    </citation>
    <scope>NUCLEOTIDE SEQUENCE</scope>
    <source>
        <strain evidence="1">JCM 13064</strain>
    </source>
</reference>